<keyword evidence="3" id="KW-0808">Transferase</keyword>
<dbReference type="InterPro" id="IPR002052">
    <property type="entry name" value="DNA_methylase_N6_adenine_CS"/>
</dbReference>
<name>A0ABN5W937_9SPHN</name>
<gene>
    <name evidence="8" type="ORF">SBA_ch1_09980</name>
</gene>
<evidence type="ECO:0000259" key="7">
    <source>
        <dbReference type="Pfam" id="PF20473"/>
    </source>
</evidence>
<keyword evidence="9" id="KW-1185">Reference proteome</keyword>
<reference evidence="8" key="1">
    <citation type="submission" date="2018-07" db="EMBL/GenBank/DDBJ databases">
        <title>Complete genome sequence of Sphingomonas bisphenolicum strain AO1, a bisphenol A degradative bacterium isolated from Japanese farm field.</title>
        <authorList>
            <person name="Murakami M."/>
            <person name="Koh M."/>
            <person name="Koba S."/>
            <person name="Matsumura Y."/>
        </authorList>
    </citation>
    <scope>NUCLEOTIDE SEQUENCE</scope>
    <source>
        <strain evidence="8">AO1</strain>
    </source>
</reference>
<organism evidence="8 9">
    <name type="scientific">Sphingomonas bisphenolicum</name>
    <dbReference type="NCBI Taxonomy" id="296544"/>
    <lineage>
        <taxon>Bacteria</taxon>
        <taxon>Pseudomonadati</taxon>
        <taxon>Pseudomonadota</taxon>
        <taxon>Alphaproteobacteria</taxon>
        <taxon>Sphingomonadales</taxon>
        <taxon>Sphingomonadaceae</taxon>
        <taxon>Sphingomonas</taxon>
    </lineage>
</organism>
<evidence type="ECO:0000256" key="4">
    <source>
        <dbReference type="ARBA" id="ARBA00047942"/>
    </source>
</evidence>
<sequence>MTPHDFITKWRNVELKERTASQSHFNDLCALLGIEDPISADPKGEWFTFEKGASKTSGGEGWADVWRRECFAWEYKGKNKDLDKAFSQLLQYSIALESPPLLIVSDMQRFRIHTNWTNTVQVRHEFGIEDLADAARRDLLRDAFLNPEALKPSKTRQSLTEDAAKEFSTLAQRLRDRGNEPHLVAHFVNRLIFCMFAEDVNLLPNKMFTRMLEHSRSAPNDFATHAQTLFAAMKSGGAVGFERVDWFNGGLFDDDGALPLDRADIDNLLTAAHLDWSEIDPSILGTLFERGLDPSKRSQLGAHYTDRDKIMQIVRAVLIAPLEAEWADALARMTALVEGAPRATAEKLLRGKELAARTKAVNEAEAIHRAFLERIAGFRVLDPACGSGNFLYLSLLALKDIEHRANLEAEALGLPRGFPRVGPECVLGIELNPYAAELARVSVWIGEIQWMRRNGFDAAKNPILRTLDTIENRDAVLNAGGTRAEWPAADVVVGNPPFLGNKKMLRELGEDYAVALRKAWKDVPGGVDLVCYWFAKAWAQMEAGVLKRAGLVCTNSIRGGANREVLKPIVEQGRIFEAWSDEGWTVDGASVRVSMICFDCLHGEPAYLDGTSVTAVAADLKLGGDGTDLTKANKLRLNANLSFMGVTKSGPFDLEGETARALLQMKGNPNGLPNSGVIKKSVNGLEIVRRPTDRWILDFGPKTTLAEICLFEGPFSYAERVIYPARQLSKTLKNRETWWRFERARPEMYEAIRPLKRYVGTAMVAKYRIFIWLTPDYLPENLVIVIARDDDTTFGILHSRFHEIWSLRMGTFLGVGNDPRYTPSTTFETFPFPQGLTPDIPAANYADDPRAIAIAAAAARLNELRENWLNPADLVRREPEVVVGYPDRILPVSDEAAKILAKRTLTNLYNARPAWLDNAHRALDAAVADAYGWGNDWRAGLLNEDEMLARLFRLNQELASASPI</sequence>
<evidence type="ECO:0000259" key="6">
    <source>
        <dbReference type="Pfam" id="PF20465"/>
    </source>
</evidence>
<feature type="domain" description="MmeI-like helicase spacer" evidence="6">
    <location>
        <begin position="182"/>
        <end position="252"/>
    </location>
</feature>
<dbReference type="SUPFAM" id="SSF53335">
    <property type="entry name" value="S-adenosyl-L-methionine-dependent methyltransferases"/>
    <property type="match status" value="1"/>
</dbReference>
<dbReference type="EMBL" id="AP018817">
    <property type="protein sequence ID" value="BBF68798.1"/>
    <property type="molecule type" value="Genomic_DNA"/>
</dbReference>
<protein>
    <recommendedName>
        <fullName evidence="1">site-specific DNA-methyltransferase (adenine-specific)</fullName>
        <ecNumber evidence="1">2.1.1.72</ecNumber>
    </recommendedName>
</protein>
<evidence type="ECO:0000313" key="8">
    <source>
        <dbReference type="EMBL" id="BBF68798.1"/>
    </source>
</evidence>
<proteinExistence type="predicted"/>
<evidence type="ECO:0000256" key="1">
    <source>
        <dbReference type="ARBA" id="ARBA00011900"/>
    </source>
</evidence>
<evidence type="ECO:0000256" key="2">
    <source>
        <dbReference type="ARBA" id="ARBA00022603"/>
    </source>
</evidence>
<dbReference type="Gene3D" id="3.40.50.150">
    <property type="entry name" value="Vaccinia Virus protein VP39"/>
    <property type="match status" value="1"/>
</dbReference>
<dbReference type="GO" id="GO:0008168">
    <property type="term" value="F:methyltransferase activity"/>
    <property type="evidence" value="ECO:0007669"/>
    <property type="project" value="UniProtKB-KW"/>
</dbReference>
<dbReference type="Pfam" id="PF20473">
    <property type="entry name" value="MmeI_Mtase"/>
    <property type="match status" value="1"/>
</dbReference>
<dbReference type="PROSITE" id="PS00092">
    <property type="entry name" value="N6_MTASE"/>
    <property type="match status" value="1"/>
</dbReference>
<dbReference type="PANTHER" id="PTHR33841:SF1">
    <property type="entry name" value="DNA METHYLTRANSFERASE A"/>
    <property type="match status" value="1"/>
</dbReference>
<dbReference type="PRINTS" id="PR00507">
    <property type="entry name" value="N12N6MTFRASE"/>
</dbReference>
<dbReference type="Proteomes" id="UP001059971">
    <property type="component" value="Chromosome 1"/>
</dbReference>
<dbReference type="Pfam" id="PF20465">
    <property type="entry name" value="MmeI_hel"/>
    <property type="match status" value="1"/>
</dbReference>
<evidence type="ECO:0000259" key="5">
    <source>
        <dbReference type="Pfam" id="PF20464"/>
    </source>
</evidence>
<keyword evidence="2 8" id="KW-0489">Methyltransferase</keyword>
<feature type="domain" description="MmeI-like DNA-methyltransferase" evidence="7">
    <location>
        <begin position="368"/>
        <end position="595"/>
    </location>
</feature>
<dbReference type="EC" id="2.1.1.72" evidence="1"/>
<evidence type="ECO:0000313" key="9">
    <source>
        <dbReference type="Proteomes" id="UP001059971"/>
    </source>
</evidence>
<dbReference type="PANTHER" id="PTHR33841">
    <property type="entry name" value="DNA METHYLTRANSFERASE YEEA-RELATED"/>
    <property type="match status" value="1"/>
</dbReference>
<dbReference type="Pfam" id="PF20464">
    <property type="entry name" value="MmeI_N"/>
    <property type="match status" value="1"/>
</dbReference>
<feature type="domain" description="MmeI-like N-terminal" evidence="5">
    <location>
        <begin position="3"/>
        <end position="176"/>
    </location>
</feature>
<dbReference type="InterPro" id="IPR046816">
    <property type="entry name" value="MmeI_Mtase"/>
</dbReference>
<dbReference type="InterPro" id="IPR046819">
    <property type="entry name" value="MmeI_hel"/>
</dbReference>
<comment type="catalytic activity">
    <reaction evidence="4">
        <text>a 2'-deoxyadenosine in DNA + S-adenosyl-L-methionine = an N(6)-methyl-2'-deoxyadenosine in DNA + S-adenosyl-L-homocysteine + H(+)</text>
        <dbReference type="Rhea" id="RHEA:15197"/>
        <dbReference type="Rhea" id="RHEA-COMP:12418"/>
        <dbReference type="Rhea" id="RHEA-COMP:12419"/>
        <dbReference type="ChEBI" id="CHEBI:15378"/>
        <dbReference type="ChEBI" id="CHEBI:57856"/>
        <dbReference type="ChEBI" id="CHEBI:59789"/>
        <dbReference type="ChEBI" id="CHEBI:90615"/>
        <dbReference type="ChEBI" id="CHEBI:90616"/>
        <dbReference type="EC" id="2.1.1.72"/>
    </reaction>
</comment>
<dbReference type="InterPro" id="IPR029063">
    <property type="entry name" value="SAM-dependent_MTases_sf"/>
</dbReference>
<evidence type="ECO:0000256" key="3">
    <source>
        <dbReference type="ARBA" id="ARBA00022679"/>
    </source>
</evidence>
<dbReference type="InterPro" id="IPR046817">
    <property type="entry name" value="MmeI_N"/>
</dbReference>
<accession>A0ABN5W937</accession>
<dbReference type="InterPro" id="IPR050953">
    <property type="entry name" value="N4_N6_ade-DNA_methylase"/>
</dbReference>
<dbReference type="GO" id="GO:0032259">
    <property type="term" value="P:methylation"/>
    <property type="evidence" value="ECO:0007669"/>
    <property type="project" value="UniProtKB-KW"/>
</dbReference>